<dbReference type="Pfam" id="PF14547">
    <property type="entry name" value="Hydrophob_seed"/>
    <property type="match status" value="1"/>
</dbReference>
<dbReference type="Gramene" id="XM_028347247.1">
    <property type="protein sequence ID" value="XP_028203048.1"/>
    <property type="gene ID" value="LOC114387117"/>
</dbReference>
<feature type="compositionally biased region" description="Polar residues" evidence="2">
    <location>
        <begin position="43"/>
        <end position="54"/>
    </location>
</feature>
<dbReference type="InterPro" id="IPR027923">
    <property type="entry name" value="Hydrophob_seed_dom"/>
</dbReference>
<dbReference type="EMBL" id="QZWG01000015">
    <property type="protein sequence ID" value="RZB64876.1"/>
    <property type="molecule type" value="Genomic_DNA"/>
</dbReference>
<dbReference type="Gene3D" id="1.10.110.10">
    <property type="entry name" value="Plant lipid-transfer and hydrophobic proteins"/>
    <property type="match status" value="1"/>
</dbReference>
<dbReference type="PANTHER" id="PTHR31731">
    <property type="match status" value="1"/>
</dbReference>
<proteinExistence type="inferred from homology"/>
<dbReference type="CDD" id="cd01958">
    <property type="entry name" value="HPS_like"/>
    <property type="match status" value="1"/>
</dbReference>
<keyword evidence="3" id="KW-0732">Signal</keyword>
<keyword evidence="7" id="KW-1185">Reference proteome</keyword>
<dbReference type="InterPro" id="IPR051636">
    <property type="entry name" value="Plant_LTP/defense-related"/>
</dbReference>
<reference evidence="5" key="1">
    <citation type="submission" date="2014-07" db="EMBL/GenBank/DDBJ databases">
        <title>Identification of a novel salt tolerance gene in wild soybean by whole-genome sequencing.</title>
        <authorList>
            <person name="Lam H.-M."/>
            <person name="Qi X."/>
            <person name="Li M.-W."/>
            <person name="Liu X."/>
            <person name="Xie M."/>
            <person name="Ni M."/>
            <person name="Xu X."/>
        </authorList>
    </citation>
    <scope>NUCLEOTIDE SEQUENCE [LARGE SCALE GENOMIC DNA]</scope>
    <source>
        <tissue evidence="5">Root</tissue>
    </source>
</reference>
<dbReference type="AlphaFoldDB" id="A0A0B2Q160"/>
<dbReference type="SMR" id="A0A0B2Q160"/>
<name>A0A0B2Q160_GLYSO</name>
<sequence>MGSKTCSSLFLTLNVLFFAVVSAHGPCPGPNPNPNPKPKPRPTSLSGGSNTLEASSCPRDELKLGICTNLLNRTVNITLGEPPVIPCCSLIAGLVDFEAAVCLCTPLRQNILGIDLDIPVIFNFLFNICSREVPRDFLC</sequence>
<comment type="similarity">
    <text evidence="1">Belongs to the plant LTP family. PEARLI1 subfamily.</text>
</comment>
<protein>
    <submittedName>
        <fullName evidence="5">14 kDa proline-rich protein DC2.15</fullName>
    </submittedName>
</protein>
<feature type="signal peptide" evidence="3">
    <location>
        <begin position="1"/>
        <end position="23"/>
    </location>
</feature>
<feature type="region of interest" description="Disordered" evidence="2">
    <location>
        <begin position="29"/>
        <end position="56"/>
    </location>
</feature>
<evidence type="ECO:0000256" key="3">
    <source>
        <dbReference type="SAM" id="SignalP"/>
    </source>
</evidence>
<evidence type="ECO:0000313" key="5">
    <source>
        <dbReference type="EMBL" id="KHN15311.1"/>
    </source>
</evidence>
<dbReference type="InterPro" id="IPR036312">
    <property type="entry name" value="Bifun_inhib/LTP/seed_sf"/>
</dbReference>
<evidence type="ECO:0000313" key="6">
    <source>
        <dbReference type="EMBL" id="RZB64876.1"/>
    </source>
</evidence>
<dbReference type="Proteomes" id="UP000289340">
    <property type="component" value="Chromosome 15"/>
</dbReference>
<reference evidence="6 7" key="2">
    <citation type="submission" date="2018-09" db="EMBL/GenBank/DDBJ databases">
        <title>A high-quality reference genome of wild soybean provides a powerful tool to mine soybean genomes.</title>
        <authorList>
            <person name="Xie M."/>
            <person name="Chung C.Y.L."/>
            <person name="Li M.-W."/>
            <person name="Wong F.-L."/>
            <person name="Chan T.-F."/>
            <person name="Lam H.-M."/>
        </authorList>
    </citation>
    <scope>NUCLEOTIDE SEQUENCE [LARGE SCALE GENOMIC DNA]</scope>
    <source>
        <strain evidence="7">cv. W05</strain>
        <tissue evidence="6">Hypocotyl of etiolated seedlings</tissue>
    </source>
</reference>
<dbReference type="EMBL" id="KN661139">
    <property type="protein sequence ID" value="KHN15311.1"/>
    <property type="molecule type" value="Genomic_DNA"/>
</dbReference>
<dbReference type="Proteomes" id="UP000053555">
    <property type="component" value="Unassembled WGS sequence"/>
</dbReference>
<accession>A0A0B2Q160</accession>
<evidence type="ECO:0000256" key="1">
    <source>
        <dbReference type="ARBA" id="ARBA00008965"/>
    </source>
</evidence>
<organism evidence="5">
    <name type="scientific">Glycine soja</name>
    <name type="common">Wild soybean</name>
    <dbReference type="NCBI Taxonomy" id="3848"/>
    <lineage>
        <taxon>Eukaryota</taxon>
        <taxon>Viridiplantae</taxon>
        <taxon>Streptophyta</taxon>
        <taxon>Embryophyta</taxon>
        <taxon>Tracheophyta</taxon>
        <taxon>Spermatophyta</taxon>
        <taxon>Magnoliopsida</taxon>
        <taxon>eudicotyledons</taxon>
        <taxon>Gunneridae</taxon>
        <taxon>Pentapetalae</taxon>
        <taxon>rosids</taxon>
        <taxon>fabids</taxon>
        <taxon>Fabales</taxon>
        <taxon>Fabaceae</taxon>
        <taxon>Papilionoideae</taxon>
        <taxon>50 kb inversion clade</taxon>
        <taxon>NPAAA clade</taxon>
        <taxon>indigoferoid/millettioid clade</taxon>
        <taxon>Phaseoleae</taxon>
        <taxon>Glycine</taxon>
        <taxon>Glycine subgen. Soja</taxon>
    </lineage>
</organism>
<evidence type="ECO:0000313" key="7">
    <source>
        <dbReference type="Proteomes" id="UP000289340"/>
    </source>
</evidence>
<feature type="domain" description="Hydrophobic seed protein" evidence="4">
    <location>
        <begin position="57"/>
        <end position="139"/>
    </location>
</feature>
<gene>
    <name evidence="6" type="ORF">D0Y65_041088</name>
    <name evidence="5" type="ORF">glysoja_026606</name>
</gene>
<evidence type="ECO:0000256" key="2">
    <source>
        <dbReference type="SAM" id="MobiDB-lite"/>
    </source>
</evidence>
<dbReference type="SUPFAM" id="SSF47699">
    <property type="entry name" value="Bifunctional inhibitor/lipid-transfer protein/seed storage 2S albumin"/>
    <property type="match status" value="1"/>
</dbReference>
<evidence type="ECO:0000259" key="4">
    <source>
        <dbReference type="Pfam" id="PF14547"/>
    </source>
</evidence>
<feature type="chain" id="PRO_5040666454" evidence="3">
    <location>
        <begin position="24"/>
        <end position="139"/>
    </location>
</feature>